<keyword evidence="5" id="KW-1185">Reference proteome</keyword>
<dbReference type="Pfam" id="PF01562">
    <property type="entry name" value="Pep_M12B_propep"/>
    <property type="match status" value="1"/>
</dbReference>
<dbReference type="EMBL" id="SRLO01000101">
    <property type="protein sequence ID" value="TNN75610.1"/>
    <property type="molecule type" value="Genomic_DNA"/>
</dbReference>
<reference evidence="4 5" key="1">
    <citation type="submission" date="2019-03" db="EMBL/GenBank/DDBJ databases">
        <title>First draft genome of Liparis tanakae, snailfish: a comprehensive survey of snailfish specific genes.</title>
        <authorList>
            <person name="Kim W."/>
            <person name="Song I."/>
            <person name="Jeong J.-H."/>
            <person name="Kim D."/>
            <person name="Kim S."/>
            <person name="Ryu S."/>
            <person name="Song J.Y."/>
            <person name="Lee S.K."/>
        </authorList>
    </citation>
    <scope>NUCLEOTIDE SEQUENCE [LARGE SCALE GENOMIC DNA]</scope>
    <source>
        <tissue evidence="4">Muscle</tissue>
    </source>
</reference>
<sequence length="250" mass="27203">MLCSHVAYVLLSLLCIRLSAQSELETDEVVPRLLSGQEAHLSSGRHVRRQRSLNAAGGGRSDTESILLSLPAFGRSLYLNLTWDSGFVSEDFVVEERLGDQRLGASRLSNKQLCFYSGSVINHTGSVASLSTCGGLTGLIQIGEDSLFIQPVGENGPSQSFSGLKHRLLRRRRCAKTSSAPDADCGAVQGKKKELIPKMGKEGRGKRNLIRLHEAYSVETVVVADSDMVKYHGAEAAQRFLLTVMNMVII</sequence>
<organism evidence="4 5">
    <name type="scientific">Liparis tanakae</name>
    <name type="common">Tanaka's snailfish</name>
    <dbReference type="NCBI Taxonomy" id="230148"/>
    <lineage>
        <taxon>Eukaryota</taxon>
        <taxon>Metazoa</taxon>
        <taxon>Chordata</taxon>
        <taxon>Craniata</taxon>
        <taxon>Vertebrata</taxon>
        <taxon>Euteleostomi</taxon>
        <taxon>Actinopterygii</taxon>
        <taxon>Neopterygii</taxon>
        <taxon>Teleostei</taxon>
        <taxon>Neoteleostei</taxon>
        <taxon>Acanthomorphata</taxon>
        <taxon>Eupercaria</taxon>
        <taxon>Perciformes</taxon>
        <taxon>Cottioidei</taxon>
        <taxon>Cottales</taxon>
        <taxon>Liparidae</taxon>
        <taxon>Liparis</taxon>
    </lineage>
</organism>
<keyword evidence="2" id="KW-0732">Signal</keyword>
<protein>
    <submittedName>
        <fullName evidence="4">A disintegrin and metalloproteinase with thrombospondin motifs 17</fullName>
    </submittedName>
</protein>
<feature type="domain" description="Peptidase M12B propeptide" evidence="3">
    <location>
        <begin position="29"/>
        <end position="120"/>
    </location>
</feature>
<dbReference type="Proteomes" id="UP000314294">
    <property type="component" value="Unassembled WGS sequence"/>
</dbReference>
<evidence type="ECO:0000256" key="1">
    <source>
        <dbReference type="ARBA" id="ARBA00023157"/>
    </source>
</evidence>
<accession>A0A4Z2ICF4</accession>
<keyword evidence="1" id="KW-1015">Disulfide bond</keyword>
<evidence type="ECO:0000259" key="3">
    <source>
        <dbReference type="Pfam" id="PF01562"/>
    </source>
</evidence>
<dbReference type="AlphaFoldDB" id="A0A4Z2ICF4"/>
<dbReference type="PANTHER" id="PTHR11905">
    <property type="entry name" value="ADAM A DISINTEGRIN AND METALLOPROTEASE DOMAIN"/>
    <property type="match status" value="1"/>
</dbReference>
<evidence type="ECO:0000256" key="2">
    <source>
        <dbReference type="SAM" id="SignalP"/>
    </source>
</evidence>
<keyword evidence="4" id="KW-0401">Integrin</keyword>
<gene>
    <name evidence="4" type="primary">ADAMTS17_2</name>
    <name evidence="4" type="ORF">EYF80_014160</name>
</gene>
<feature type="signal peptide" evidence="2">
    <location>
        <begin position="1"/>
        <end position="22"/>
    </location>
</feature>
<feature type="chain" id="PRO_5021296975" evidence="2">
    <location>
        <begin position="23"/>
        <end position="250"/>
    </location>
</feature>
<dbReference type="InterPro" id="IPR002870">
    <property type="entry name" value="Peptidase_M12B_N"/>
</dbReference>
<dbReference type="OrthoDB" id="8877718at2759"/>
<name>A0A4Z2ICF4_9TELE</name>
<proteinExistence type="predicted"/>
<dbReference type="PANTHER" id="PTHR11905:SF256">
    <property type="entry name" value="PEPTIDASE M12B DOMAIN-CONTAINING PROTEIN"/>
    <property type="match status" value="1"/>
</dbReference>
<comment type="caution">
    <text evidence="4">The sequence shown here is derived from an EMBL/GenBank/DDBJ whole genome shotgun (WGS) entry which is preliminary data.</text>
</comment>
<dbReference type="GO" id="GO:0007229">
    <property type="term" value="P:integrin-mediated signaling pathway"/>
    <property type="evidence" value="ECO:0007669"/>
    <property type="project" value="UniProtKB-KW"/>
</dbReference>
<evidence type="ECO:0000313" key="4">
    <source>
        <dbReference type="EMBL" id="TNN75610.1"/>
    </source>
</evidence>
<evidence type="ECO:0000313" key="5">
    <source>
        <dbReference type="Proteomes" id="UP000314294"/>
    </source>
</evidence>